<keyword evidence="7" id="KW-0031">Aminopeptidase</keyword>
<dbReference type="Gene3D" id="3.90.230.10">
    <property type="entry name" value="Creatinase/methionine aminopeptidase superfamily"/>
    <property type="match status" value="1"/>
</dbReference>
<dbReference type="SUPFAM" id="SSF53092">
    <property type="entry name" value="Creatinase/prolidase N-terminal domain"/>
    <property type="match status" value="1"/>
</dbReference>
<evidence type="ECO:0000259" key="6">
    <source>
        <dbReference type="Pfam" id="PF16188"/>
    </source>
</evidence>
<dbReference type="Pfam" id="PF01321">
    <property type="entry name" value="Creatinase_N"/>
    <property type="match status" value="1"/>
</dbReference>
<sequence>MVQERIAKLRENMKAAGIDCYLIPTSDYHDSEYVSGFFQVRKYFSGFTGSAGTLVAARNETALFTDGRYFIQAEKELKDSGIRLMKMEEPGVPTLLQYLEQVLQEGECLGFDGRVVKAESAREYEEIINKKNGKMIWDKDLSEGIWEERPAITHHPVFVLEECYSGESASSKIARVREKMKEEGCTMHILTSLDDIAWLLNIRGNDVESCPVVLSYIVMTMEQVILFAEGEKSGVWTEDLKKYLAKNNVTLRPYDSFYAYIPEIHKEKVLLCKERVSCRLLKELSEDVNVVDKANPTSFMKAVKNQVEMENLRKAHLKDAIAVTRFMHWLKTNVGKEPMTEVSAAVYLEDMRKENEHFIEPSFGTICAYGANGAIVHYSAKEDACAEIKQEGFLMVDSGGHYLEGTTDITRTFALGALTKEMKEHFTLVLKAMLNLRATKFLYGCRGINLDIRAREVFWENGLDYKHGTGHGVGYLLNVHEGPNSFRWKAQGEHLSSAVLEEGMVTTDEPGIYIEGSYGIRIENELLCRKGKKNDYGQFMYFEDLTYVPIDLDGVEVSMLEDRDKERLNGYHQGVYEKLAPYFEGEMLNWLRKVTAPVK</sequence>
<dbReference type="FunFam" id="3.90.230.10:FF:000009">
    <property type="entry name" value="xaa-Pro aminopeptidase 2"/>
    <property type="match status" value="1"/>
</dbReference>
<dbReference type="RefSeq" id="WP_160560239.1">
    <property type="nucleotide sequence ID" value="NZ_QZDT01000016.1"/>
</dbReference>
<evidence type="ECO:0000256" key="2">
    <source>
        <dbReference type="ARBA" id="ARBA00022723"/>
    </source>
</evidence>
<gene>
    <name evidence="7" type="ORF">D5281_11255</name>
</gene>
<dbReference type="Proteomes" id="UP001154420">
    <property type="component" value="Unassembled WGS sequence"/>
</dbReference>
<dbReference type="InterPro" id="IPR050422">
    <property type="entry name" value="X-Pro_aminopeptidase_P"/>
</dbReference>
<dbReference type="GO" id="GO:0070006">
    <property type="term" value="F:metalloaminopeptidase activity"/>
    <property type="evidence" value="ECO:0007669"/>
    <property type="project" value="InterPro"/>
</dbReference>
<dbReference type="InterPro" id="IPR033740">
    <property type="entry name" value="Pept_M24B"/>
</dbReference>
<organism evidence="7 8">
    <name type="scientific">Parablautia muri</name>
    <dbReference type="NCBI Taxonomy" id="2320879"/>
    <lineage>
        <taxon>Bacteria</taxon>
        <taxon>Bacillati</taxon>
        <taxon>Bacillota</taxon>
        <taxon>Clostridia</taxon>
        <taxon>Lachnospirales</taxon>
        <taxon>Lachnospiraceae</taxon>
        <taxon>Parablautia</taxon>
    </lineage>
</organism>
<proteinExistence type="inferred from homology"/>
<dbReference type="Pfam" id="PF00557">
    <property type="entry name" value="Peptidase_M24"/>
    <property type="match status" value="1"/>
</dbReference>
<dbReference type="Gene3D" id="3.40.350.10">
    <property type="entry name" value="Creatinase/prolidase N-terminal domain"/>
    <property type="match status" value="2"/>
</dbReference>
<keyword evidence="7" id="KW-0645">Protease</keyword>
<evidence type="ECO:0000256" key="1">
    <source>
        <dbReference type="ARBA" id="ARBA00008766"/>
    </source>
</evidence>
<dbReference type="CDD" id="cd01085">
    <property type="entry name" value="APP"/>
    <property type="match status" value="1"/>
</dbReference>
<keyword evidence="3" id="KW-0378">Hydrolase</keyword>
<dbReference type="InterPro" id="IPR000994">
    <property type="entry name" value="Pept_M24"/>
</dbReference>
<comment type="similarity">
    <text evidence="1">Belongs to the peptidase M24B family.</text>
</comment>
<evidence type="ECO:0000313" key="7">
    <source>
        <dbReference type="EMBL" id="NBJ93157.1"/>
    </source>
</evidence>
<dbReference type="InterPro" id="IPR029149">
    <property type="entry name" value="Creatin/AminoP/Spt16_N"/>
</dbReference>
<dbReference type="Pfam" id="PF16188">
    <property type="entry name" value="Peptidase_M24_C"/>
    <property type="match status" value="1"/>
</dbReference>
<accession>A0A9X5BHS8</accession>
<dbReference type="AlphaFoldDB" id="A0A9X5BHS8"/>
<feature type="domain" description="Peptidase M24 C-terminal" evidence="6">
    <location>
        <begin position="538"/>
        <end position="598"/>
    </location>
</feature>
<dbReference type="InterPro" id="IPR036005">
    <property type="entry name" value="Creatinase/aminopeptidase-like"/>
</dbReference>
<dbReference type="PANTHER" id="PTHR43763">
    <property type="entry name" value="XAA-PRO AMINOPEPTIDASE 1"/>
    <property type="match status" value="1"/>
</dbReference>
<dbReference type="GO" id="GO:0005737">
    <property type="term" value="C:cytoplasm"/>
    <property type="evidence" value="ECO:0007669"/>
    <property type="project" value="UniProtKB-ARBA"/>
</dbReference>
<feature type="domain" description="Creatinase N-terminal" evidence="5">
    <location>
        <begin position="5"/>
        <end position="129"/>
    </location>
</feature>
<protein>
    <submittedName>
        <fullName evidence="7">Aminopeptidase P family protein</fullName>
    </submittedName>
</protein>
<reference evidence="7" key="1">
    <citation type="submission" date="2018-09" db="EMBL/GenBank/DDBJ databases">
        <title>Murine metabolic-syndrome-specific gut microbial biobank.</title>
        <authorList>
            <person name="Liu C."/>
        </authorList>
    </citation>
    <scope>NUCLEOTIDE SEQUENCE</scope>
    <source>
        <strain evidence="7">D42-62</strain>
    </source>
</reference>
<keyword evidence="8" id="KW-1185">Reference proteome</keyword>
<feature type="domain" description="Peptidase M24" evidence="4">
    <location>
        <begin position="310"/>
        <end position="529"/>
    </location>
</feature>
<comment type="caution">
    <text evidence="7">The sequence shown here is derived from an EMBL/GenBank/DDBJ whole genome shotgun (WGS) entry which is preliminary data.</text>
</comment>
<evidence type="ECO:0000259" key="4">
    <source>
        <dbReference type="Pfam" id="PF00557"/>
    </source>
</evidence>
<dbReference type="PANTHER" id="PTHR43763:SF6">
    <property type="entry name" value="XAA-PRO AMINOPEPTIDASE 1"/>
    <property type="match status" value="1"/>
</dbReference>
<dbReference type="EMBL" id="QZDT01000016">
    <property type="protein sequence ID" value="NBJ93157.1"/>
    <property type="molecule type" value="Genomic_DNA"/>
</dbReference>
<dbReference type="GO" id="GO:0046872">
    <property type="term" value="F:metal ion binding"/>
    <property type="evidence" value="ECO:0007669"/>
    <property type="project" value="UniProtKB-KW"/>
</dbReference>
<dbReference type="Pfam" id="PF16189">
    <property type="entry name" value="Creatinase_N_2"/>
    <property type="match status" value="1"/>
</dbReference>
<keyword evidence="2" id="KW-0479">Metal-binding</keyword>
<evidence type="ECO:0000313" key="8">
    <source>
        <dbReference type="Proteomes" id="UP001154420"/>
    </source>
</evidence>
<dbReference type="InterPro" id="IPR000587">
    <property type="entry name" value="Creatinase_N"/>
</dbReference>
<dbReference type="InterPro" id="IPR032416">
    <property type="entry name" value="Peptidase_M24_C"/>
</dbReference>
<evidence type="ECO:0000256" key="3">
    <source>
        <dbReference type="ARBA" id="ARBA00022801"/>
    </source>
</evidence>
<evidence type="ECO:0000259" key="5">
    <source>
        <dbReference type="Pfam" id="PF01321"/>
    </source>
</evidence>
<dbReference type="SUPFAM" id="SSF55920">
    <property type="entry name" value="Creatinase/aminopeptidase"/>
    <property type="match status" value="1"/>
</dbReference>
<name>A0A9X5BHS8_9FIRM</name>
<dbReference type="OrthoDB" id="9806388at2"/>